<evidence type="ECO:0000256" key="1">
    <source>
        <dbReference type="ARBA" id="ARBA00022679"/>
    </source>
</evidence>
<protein>
    <recommendedName>
        <fullName evidence="3">Carbohydrate kinase PfkB domain-containing protein</fullName>
    </recommendedName>
</protein>
<dbReference type="EMBL" id="CP074371">
    <property type="protein sequence ID" value="QVI19357.1"/>
    <property type="molecule type" value="Genomic_DNA"/>
</dbReference>
<gene>
    <name evidence="4" type="ORF">KHQ06_23430</name>
</gene>
<organism evidence="4 5">
    <name type="scientific">Nocardia tengchongensis</name>
    <dbReference type="NCBI Taxonomy" id="2055889"/>
    <lineage>
        <taxon>Bacteria</taxon>
        <taxon>Bacillati</taxon>
        <taxon>Actinomycetota</taxon>
        <taxon>Actinomycetes</taxon>
        <taxon>Mycobacteriales</taxon>
        <taxon>Nocardiaceae</taxon>
        <taxon>Nocardia</taxon>
    </lineage>
</organism>
<accession>A0ABX8CHB5</accession>
<evidence type="ECO:0000259" key="3">
    <source>
        <dbReference type="Pfam" id="PF00294"/>
    </source>
</evidence>
<proteinExistence type="predicted"/>
<keyword evidence="2" id="KW-0418">Kinase</keyword>
<dbReference type="Gene3D" id="3.40.1190.20">
    <property type="match status" value="1"/>
</dbReference>
<dbReference type="InterPro" id="IPR029056">
    <property type="entry name" value="Ribokinase-like"/>
</dbReference>
<keyword evidence="1" id="KW-0808">Transferase</keyword>
<dbReference type="PANTHER" id="PTHR10584">
    <property type="entry name" value="SUGAR KINASE"/>
    <property type="match status" value="1"/>
</dbReference>
<dbReference type="PRINTS" id="PR00990">
    <property type="entry name" value="RIBOKINASE"/>
</dbReference>
<evidence type="ECO:0000313" key="5">
    <source>
        <dbReference type="Proteomes" id="UP000683310"/>
    </source>
</evidence>
<dbReference type="SUPFAM" id="SSF53613">
    <property type="entry name" value="Ribokinase-like"/>
    <property type="match status" value="1"/>
</dbReference>
<dbReference type="PANTHER" id="PTHR10584:SF166">
    <property type="entry name" value="RIBOKINASE"/>
    <property type="match status" value="1"/>
</dbReference>
<evidence type="ECO:0000313" key="4">
    <source>
        <dbReference type="EMBL" id="QVI19357.1"/>
    </source>
</evidence>
<sequence>MQVRRNAGLSEGLNAASEIDARILLQLTAVRRCAFVEGITPEAALPQTIRHLARRLSVTDRIVVDAELGLGLLQGNGPPGVDLAMHYGAVLSKRRISLAQHWRTLHEAFGAQDVPAAPSARAVRGGRYEVPAFEALAKLLTSLSDPYDGAPNAIVIIGDAVIDHVLEVEHFPQPGTSMWGEDSGSRPGGKGLNRAVALARLQLDARLLAAIGDDGEGREILDYLTREKVDTSLIKVEPSKRTPVTTVVAPADGDYSSIAIKKGRTRLTVSDLDLAPTRHAITGAAAVVLTFEQTDKVIEKVLEIVGAIKDSSAGPGSPRVIVNVSPPRPLTPYMREHMSAIDYLVGSSDDLAKLRLDLPGDAVAEALVNDGVGTVCQIDRSQCTFHRRGLDAIDVDRFGTAVSNVAGAASAFSSALTSRLVKKARPADAGDFVWATAAMATLIQRASGRHPVESVPDGIPSAQRIDAMVGLMPQSPDPE</sequence>
<name>A0ABX8CHB5_9NOCA</name>
<dbReference type="Pfam" id="PF00294">
    <property type="entry name" value="PfkB"/>
    <property type="match status" value="1"/>
</dbReference>
<reference evidence="4 5" key="1">
    <citation type="submission" date="2021-04" db="EMBL/GenBank/DDBJ databases">
        <title>Nocardia tengchongensis.</title>
        <authorList>
            <person name="Zhuang k."/>
            <person name="Ran Y."/>
            <person name="Li W."/>
        </authorList>
    </citation>
    <scope>NUCLEOTIDE SEQUENCE [LARGE SCALE GENOMIC DNA]</scope>
    <source>
        <strain evidence="4 5">CFH S0057</strain>
    </source>
</reference>
<dbReference type="InterPro" id="IPR002139">
    <property type="entry name" value="Ribo/fructo_kinase"/>
</dbReference>
<dbReference type="InterPro" id="IPR011611">
    <property type="entry name" value="PfkB_dom"/>
</dbReference>
<keyword evidence="5" id="KW-1185">Reference proteome</keyword>
<dbReference type="Proteomes" id="UP000683310">
    <property type="component" value="Chromosome"/>
</dbReference>
<feature type="domain" description="Carbohydrate kinase PfkB" evidence="3">
    <location>
        <begin position="154"/>
        <end position="441"/>
    </location>
</feature>
<evidence type="ECO:0000256" key="2">
    <source>
        <dbReference type="ARBA" id="ARBA00022777"/>
    </source>
</evidence>